<sequence>MQCLKTKETPRVGSKRLATQKEIRRLIVLVTIVGVLFEGITGYFAHSVERYALALLFGVCGLIAFLGSTTLIEETGKEIKE</sequence>
<keyword evidence="1" id="KW-0472">Membrane</keyword>
<dbReference type="EMBL" id="MHQC01000044">
    <property type="protein sequence ID" value="OGZ94061.1"/>
    <property type="molecule type" value="Genomic_DNA"/>
</dbReference>
<organism evidence="2 3">
    <name type="scientific">Candidatus Sungbacteria bacterium RIFCSPHIGHO2_01_FULL_47_32</name>
    <dbReference type="NCBI Taxonomy" id="1802264"/>
    <lineage>
        <taxon>Bacteria</taxon>
        <taxon>Candidatus Sungiibacteriota</taxon>
    </lineage>
</organism>
<evidence type="ECO:0000256" key="1">
    <source>
        <dbReference type="SAM" id="Phobius"/>
    </source>
</evidence>
<reference evidence="2 3" key="1">
    <citation type="journal article" date="2016" name="Nat. Commun.">
        <title>Thousands of microbial genomes shed light on interconnected biogeochemical processes in an aquifer system.</title>
        <authorList>
            <person name="Anantharaman K."/>
            <person name="Brown C.T."/>
            <person name="Hug L.A."/>
            <person name="Sharon I."/>
            <person name="Castelle C.J."/>
            <person name="Probst A.J."/>
            <person name="Thomas B.C."/>
            <person name="Singh A."/>
            <person name="Wilkins M.J."/>
            <person name="Karaoz U."/>
            <person name="Brodie E.L."/>
            <person name="Williams K.H."/>
            <person name="Hubbard S.S."/>
            <person name="Banfield J.F."/>
        </authorList>
    </citation>
    <scope>NUCLEOTIDE SEQUENCE [LARGE SCALE GENOMIC DNA]</scope>
</reference>
<keyword evidence="1" id="KW-0812">Transmembrane</keyword>
<feature type="transmembrane region" description="Helical" evidence="1">
    <location>
        <begin position="26"/>
        <end position="45"/>
    </location>
</feature>
<proteinExistence type="predicted"/>
<dbReference type="AlphaFoldDB" id="A0A1G2K674"/>
<protein>
    <submittedName>
        <fullName evidence="2">Uncharacterized protein</fullName>
    </submittedName>
</protein>
<keyword evidence="1" id="KW-1133">Transmembrane helix</keyword>
<feature type="transmembrane region" description="Helical" evidence="1">
    <location>
        <begin position="51"/>
        <end position="72"/>
    </location>
</feature>
<gene>
    <name evidence="2" type="ORF">A2633_03795</name>
</gene>
<name>A0A1G2K674_9BACT</name>
<evidence type="ECO:0000313" key="3">
    <source>
        <dbReference type="Proteomes" id="UP000177152"/>
    </source>
</evidence>
<dbReference type="Proteomes" id="UP000177152">
    <property type="component" value="Unassembled WGS sequence"/>
</dbReference>
<accession>A0A1G2K674</accession>
<evidence type="ECO:0000313" key="2">
    <source>
        <dbReference type="EMBL" id="OGZ94061.1"/>
    </source>
</evidence>
<comment type="caution">
    <text evidence="2">The sequence shown here is derived from an EMBL/GenBank/DDBJ whole genome shotgun (WGS) entry which is preliminary data.</text>
</comment>